<keyword evidence="3" id="KW-1185">Reference proteome</keyword>
<name>A0A1I0JB05_9BACT</name>
<dbReference type="Gene3D" id="3.40.50.11200">
    <property type="match status" value="1"/>
</dbReference>
<dbReference type="InterPro" id="IPR015032">
    <property type="entry name" value="ThsB__TIR-like_domain"/>
</dbReference>
<dbReference type="AlphaFoldDB" id="A0A1I0JB05"/>
<dbReference type="OrthoDB" id="9811746at2"/>
<evidence type="ECO:0000313" key="2">
    <source>
        <dbReference type="EMBL" id="SEU06509.1"/>
    </source>
</evidence>
<dbReference type="Proteomes" id="UP000198697">
    <property type="component" value="Unassembled WGS sequence"/>
</dbReference>
<dbReference type="RefSeq" id="WP_092774237.1">
    <property type="nucleotide sequence ID" value="NZ_FOHS01000007.1"/>
</dbReference>
<dbReference type="SUPFAM" id="SSF52206">
    <property type="entry name" value="Hypothetical protein MTH538"/>
    <property type="match status" value="1"/>
</dbReference>
<dbReference type="STRING" id="82805.SAMN04487998_3730"/>
<organism evidence="2 3">
    <name type="scientific">Hymenobacter actinosclerus</name>
    <dbReference type="NCBI Taxonomy" id="82805"/>
    <lineage>
        <taxon>Bacteria</taxon>
        <taxon>Pseudomonadati</taxon>
        <taxon>Bacteroidota</taxon>
        <taxon>Cytophagia</taxon>
        <taxon>Cytophagales</taxon>
        <taxon>Hymenobacteraceae</taxon>
        <taxon>Hymenobacter</taxon>
    </lineage>
</organism>
<feature type="domain" description="Thoeris protein ThsB TIR-like" evidence="1">
    <location>
        <begin position="7"/>
        <end position="103"/>
    </location>
</feature>
<evidence type="ECO:0000259" key="1">
    <source>
        <dbReference type="Pfam" id="PF08937"/>
    </source>
</evidence>
<gene>
    <name evidence="2" type="ORF">SAMN04487998_3730</name>
</gene>
<accession>A0A1I0JB05</accession>
<sequence length="139" mass="15309">MAKKKVFVSYDHSEDLRYKDILRAWDANDNFDFEFDQRSPNVAIDSTQASAIKSALTTKMKEADYLLVIVGAKSASSKWMNWEISRAKESDTKLRLAAVKIVSTNTLPSGLSAVGSAAIATSFEHDKIITALNAANNSY</sequence>
<protein>
    <submittedName>
        <fullName evidence="2">MTH538 TIR-like domain</fullName>
    </submittedName>
</protein>
<proteinExistence type="predicted"/>
<reference evidence="3" key="1">
    <citation type="submission" date="2016-10" db="EMBL/GenBank/DDBJ databases">
        <authorList>
            <person name="Varghese N."/>
            <person name="Submissions S."/>
        </authorList>
    </citation>
    <scope>NUCLEOTIDE SEQUENCE [LARGE SCALE GENOMIC DNA]</scope>
    <source>
        <strain evidence="3">DSM 15310</strain>
    </source>
</reference>
<dbReference type="EMBL" id="FOHS01000007">
    <property type="protein sequence ID" value="SEU06509.1"/>
    <property type="molecule type" value="Genomic_DNA"/>
</dbReference>
<dbReference type="InterPro" id="IPR036490">
    <property type="entry name" value="ThsB_TIR-like_sf"/>
</dbReference>
<dbReference type="Pfam" id="PF08937">
    <property type="entry name" value="ThsB_TIR"/>
    <property type="match status" value="1"/>
</dbReference>
<evidence type="ECO:0000313" key="3">
    <source>
        <dbReference type="Proteomes" id="UP000198697"/>
    </source>
</evidence>